<comment type="caution">
    <text evidence="2">The sequence shown here is derived from an EMBL/GenBank/DDBJ whole genome shotgun (WGS) entry which is preliminary data.</text>
</comment>
<keyword evidence="1" id="KW-0812">Transmembrane</keyword>
<protein>
    <submittedName>
        <fullName evidence="2">Uncharacterized protein</fullName>
    </submittedName>
</protein>
<dbReference type="EMBL" id="JALAWA010000002">
    <property type="protein sequence ID" value="MCY9183749.1"/>
    <property type="molecule type" value="Genomic_DNA"/>
</dbReference>
<evidence type="ECO:0000256" key="1">
    <source>
        <dbReference type="SAM" id="Phobius"/>
    </source>
</evidence>
<evidence type="ECO:0000313" key="2">
    <source>
        <dbReference type="EMBL" id="MCY9183749.1"/>
    </source>
</evidence>
<evidence type="ECO:0000313" key="3">
    <source>
        <dbReference type="Proteomes" id="UP001073053"/>
    </source>
</evidence>
<keyword evidence="1" id="KW-1133">Transmembrane helix</keyword>
<gene>
    <name evidence="2" type="ORF">MOF03_03615</name>
</gene>
<feature type="transmembrane region" description="Helical" evidence="1">
    <location>
        <begin position="12"/>
        <end position="31"/>
    </location>
</feature>
<accession>A0A9Q4EG60</accession>
<sequence>MLKSLVEIRKKILKFLTIFSPAITIFIVYFLKIDIVVFLSRFSDTLANEIKDKPNLGFTINSAIVLIIISLIIEFLKYPGKFEIGLENNSRKSDSYFYVRQGSDRHITVHIDCKLNYKNLFLRTFIYKLGGLSLNVEIPEWLDYKIDNEQDLKGKILLQEKMKFQVDIDRAIQRKKVESLLYIKVLILSKSFDLNYGSIIPTIEPISKKKIKRFFLYIVIWLFFDIKANNYKVEARNDIF</sequence>
<keyword evidence="1" id="KW-0472">Membrane</keyword>
<dbReference type="RefSeq" id="WP_268498281.1">
    <property type="nucleotide sequence ID" value="NZ_JALAVZ010000011.1"/>
</dbReference>
<reference evidence="2" key="1">
    <citation type="submission" date="2022-02" db="EMBL/GenBank/DDBJ databases">
        <title>Crop Bioprotection Bacillus Genome Sequencing.</title>
        <authorList>
            <person name="Dunlap C."/>
        </authorList>
    </citation>
    <scope>NUCLEOTIDE SEQUENCE</scope>
    <source>
        <strain evidence="2">EC49O2N-C10</strain>
    </source>
</reference>
<dbReference type="AlphaFoldDB" id="A0A9Q4EG60"/>
<dbReference type="Proteomes" id="UP001073053">
    <property type="component" value="Unassembled WGS sequence"/>
</dbReference>
<feature type="transmembrane region" description="Helical" evidence="1">
    <location>
        <begin position="56"/>
        <end position="76"/>
    </location>
</feature>
<proteinExistence type="predicted"/>
<name>A0A9Q4EG60_9BACI</name>
<organism evidence="2 3">
    <name type="scientific">Bacillus halotolerans</name>
    <dbReference type="NCBI Taxonomy" id="260554"/>
    <lineage>
        <taxon>Bacteria</taxon>
        <taxon>Bacillati</taxon>
        <taxon>Bacillota</taxon>
        <taxon>Bacilli</taxon>
        <taxon>Bacillales</taxon>
        <taxon>Bacillaceae</taxon>
        <taxon>Bacillus</taxon>
    </lineage>
</organism>